<dbReference type="SUPFAM" id="SSF53448">
    <property type="entry name" value="Nucleotide-diphospho-sugar transferases"/>
    <property type="match status" value="1"/>
</dbReference>
<reference evidence="2 3" key="1">
    <citation type="journal article" date="2019" name="Int. J. Syst. Evol. Microbiol.">
        <title>The Global Catalogue of Microorganisms (GCM) 10K type strain sequencing project: providing services to taxonomists for standard genome sequencing and annotation.</title>
        <authorList>
            <consortium name="The Broad Institute Genomics Platform"/>
            <consortium name="The Broad Institute Genome Sequencing Center for Infectious Disease"/>
            <person name="Wu L."/>
            <person name="Ma J."/>
        </authorList>
    </citation>
    <scope>NUCLEOTIDE SEQUENCE [LARGE SCALE GENOMIC DNA]</scope>
    <source>
        <strain evidence="2 3">DT72</strain>
    </source>
</reference>
<protein>
    <submittedName>
        <fullName evidence="2">Glycosyltransferase</fullName>
        <ecNumber evidence="2">2.4.-.-</ecNumber>
    </submittedName>
</protein>
<organism evidence="2 3">
    <name type="scientific">Halorussus caseinilyticus</name>
    <dbReference type="NCBI Taxonomy" id="3034025"/>
    <lineage>
        <taxon>Archaea</taxon>
        <taxon>Methanobacteriati</taxon>
        <taxon>Methanobacteriota</taxon>
        <taxon>Stenosarchaea group</taxon>
        <taxon>Halobacteria</taxon>
        <taxon>Halobacteriales</taxon>
        <taxon>Haladaptataceae</taxon>
        <taxon>Halorussus</taxon>
    </lineage>
</organism>
<keyword evidence="2" id="KW-0328">Glycosyltransferase</keyword>
<sequence>MPDSEPLVSVFLPTYNHENYVEESIESALQQEYENLEIVIGDDCSTDSTWDIVSRYAAEYPETITAFRNEENLGITGNCNEVLRRCSGKYVVFHSGDDILRPGKIRSQVEVLESDPDCALCYHDVEVFDSENGETKFYWNSGPEGTPPVEGDTGTLAEQLVIKGTSFLSAQSIMVRREAIPADGYDERVPIASDWLMWIETCATTDGTVRYIDRPMARYRKHSESITESVQHDIDKFVTLAIVESRYPELCDAVRHRRGYMYYRRAVSDILANENERGRHNLLNSVRYSVYSWKWIGWWVYSWLNQVGLGPTNESNQ</sequence>
<dbReference type="PANTHER" id="PTHR22916">
    <property type="entry name" value="GLYCOSYLTRANSFERASE"/>
    <property type="match status" value="1"/>
</dbReference>
<proteinExistence type="predicted"/>
<dbReference type="Proteomes" id="UP001596407">
    <property type="component" value="Unassembled WGS sequence"/>
</dbReference>
<feature type="domain" description="Glycosyltransferase 2-like" evidence="1">
    <location>
        <begin position="9"/>
        <end position="178"/>
    </location>
</feature>
<name>A0ABD5WSI2_9EURY</name>
<evidence type="ECO:0000313" key="3">
    <source>
        <dbReference type="Proteomes" id="UP001596407"/>
    </source>
</evidence>
<dbReference type="AlphaFoldDB" id="A0ABD5WSI2"/>
<keyword evidence="2" id="KW-0808">Transferase</keyword>
<dbReference type="GO" id="GO:0016758">
    <property type="term" value="F:hexosyltransferase activity"/>
    <property type="evidence" value="ECO:0007669"/>
    <property type="project" value="UniProtKB-ARBA"/>
</dbReference>
<keyword evidence="3" id="KW-1185">Reference proteome</keyword>
<dbReference type="EMBL" id="JBHSZH010000005">
    <property type="protein sequence ID" value="MFC7082330.1"/>
    <property type="molecule type" value="Genomic_DNA"/>
</dbReference>
<dbReference type="InterPro" id="IPR001173">
    <property type="entry name" value="Glyco_trans_2-like"/>
</dbReference>
<dbReference type="Pfam" id="PF00535">
    <property type="entry name" value="Glycos_transf_2"/>
    <property type="match status" value="1"/>
</dbReference>
<dbReference type="InterPro" id="IPR029044">
    <property type="entry name" value="Nucleotide-diphossugar_trans"/>
</dbReference>
<dbReference type="RefSeq" id="WP_382210310.1">
    <property type="nucleotide sequence ID" value="NZ_JBHSZH010000005.1"/>
</dbReference>
<evidence type="ECO:0000313" key="2">
    <source>
        <dbReference type="EMBL" id="MFC7082330.1"/>
    </source>
</evidence>
<accession>A0ABD5WSI2</accession>
<gene>
    <name evidence="2" type="ORF">ACFQJ6_21835</name>
</gene>
<dbReference type="EC" id="2.4.-.-" evidence="2"/>
<dbReference type="Gene3D" id="3.90.550.10">
    <property type="entry name" value="Spore Coat Polysaccharide Biosynthesis Protein SpsA, Chain A"/>
    <property type="match status" value="1"/>
</dbReference>
<evidence type="ECO:0000259" key="1">
    <source>
        <dbReference type="Pfam" id="PF00535"/>
    </source>
</evidence>
<dbReference type="PANTHER" id="PTHR22916:SF3">
    <property type="entry name" value="UDP-GLCNAC:BETAGAL BETA-1,3-N-ACETYLGLUCOSAMINYLTRANSFERASE-LIKE PROTEIN 1"/>
    <property type="match status" value="1"/>
</dbReference>
<comment type="caution">
    <text evidence="2">The sequence shown here is derived from an EMBL/GenBank/DDBJ whole genome shotgun (WGS) entry which is preliminary data.</text>
</comment>